<evidence type="ECO:0000256" key="1">
    <source>
        <dbReference type="SAM" id="Phobius"/>
    </source>
</evidence>
<protein>
    <submittedName>
        <fullName evidence="2">Anthrone oxygenase family protein</fullName>
    </submittedName>
</protein>
<comment type="caution">
    <text evidence="2">The sequence shown here is derived from an EMBL/GenBank/DDBJ whole genome shotgun (WGS) entry which is preliminary data.</text>
</comment>
<name>A0ABV9CJ41_9ACTN</name>
<sequence>MLNVLLPLALLGNGLAAGDMFCTALGLAPLMLALPYGGYVRMVQFLWPRYDPAVPAINAVTLLLDLVMVAVTGQAAARALFAAAAVLIAAVIAISVVKAVPINRYVMALDPESCPADWQERDPRLRWRNWNLVRTVLMVAALAANVAGAGCLI</sequence>
<feature type="transmembrane region" description="Helical" evidence="1">
    <location>
        <begin position="53"/>
        <end position="72"/>
    </location>
</feature>
<keyword evidence="1" id="KW-0812">Transmembrane</keyword>
<feature type="transmembrane region" description="Helical" evidence="1">
    <location>
        <begin position="132"/>
        <end position="152"/>
    </location>
</feature>
<dbReference type="RefSeq" id="WP_380842454.1">
    <property type="nucleotide sequence ID" value="NZ_JBHSFP010000014.1"/>
</dbReference>
<keyword evidence="3" id="KW-1185">Reference proteome</keyword>
<evidence type="ECO:0000313" key="3">
    <source>
        <dbReference type="Proteomes" id="UP001596004"/>
    </source>
</evidence>
<dbReference type="EMBL" id="JBHSFP010000014">
    <property type="protein sequence ID" value="MFC4533229.1"/>
    <property type="molecule type" value="Genomic_DNA"/>
</dbReference>
<dbReference type="Pfam" id="PF08592">
    <property type="entry name" value="Anthrone_oxy"/>
    <property type="match status" value="1"/>
</dbReference>
<reference evidence="3" key="1">
    <citation type="journal article" date="2019" name="Int. J. Syst. Evol. Microbiol.">
        <title>The Global Catalogue of Microorganisms (GCM) 10K type strain sequencing project: providing services to taxonomists for standard genome sequencing and annotation.</title>
        <authorList>
            <consortium name="The Broad Institute Genomics Platform"/>
            <consortium name="The Broad Institute Genome Sequencing Center for Infectious Disease"/>
            <person name="Wu L."/>
            <person name="Ma J."/>
        </authorList>
    </citation>
    <scope>NUCLEOTIDE SEQUENCE [LARGE SCALE GENOMIC DNA]</scope>
    <source>
        <strain evidence="3">CGMCC 4.7132</strain>
    </source>
</reference>
<evidence type="ECO:0000313" key="2">
    <source>
        <dbReference type="EMBL" id="MFC4533229.1"/>
    </source>
</evidence>
<accession>A0ABV9CJ41</accession>
<keyword evidence="1" id="KW-0472">Membrane</keyword>
<keyword evidence="1" id="KW-1133">Transmembrane helix</keyword>
<dbReference type="InterPro" id="IPR013901">
    <property type="entry name" value="Anthrone_oxy"/>
</dbReference>
<feature type="transmembrane region" description="Helical" evidence="1">
    <location>
        <begin position="79"/>
        <end position="100"/>
    </location>
</feature>
<organism evidence="2 3">
    <name type="scientific">Sphaerisporangium dianthi</name>
    <dbReference type="NCBI Taxonomy" id="1436120"/>
    <lineage>
        <taxon>Bacteria</taxon>
        <taxon>Bacillati</taxon>
        <taxon>Actinomycetota</taxon>
        <taxon>Actinomycetes</taxon>
        <taxon>Streptosporangiales</taxon>
        <taxon>Streptosporangiaceae</taxon>
        <taxon>Sphaerisporangium</taxon>
    </lineage>
</organism>
<gene>
    <name evidence="2" type="ORF">ACFO60_20850</name>
</gene>
<dbReference type="Proteomes" id="UP001596004">
    <property type="component" value="Unassembled WGS sequence"/>
</dbReference>
<proteinExistence type="predicted"/>